<name>A0A8J8T6F8_HALGN</name>
<keyword evidence="1" id="KW-0472">Membrane</keyword>
<accession>A0A8J8T6F8</accession>
<organism evidence="2 3">
    <name type="scientific">Halteria grandinella</name>
    <dbReference type="NCBI Taxonomy" id="5974"/>
    <lineage>
        <taxon>Eukaryota</taxon>
        <taxon>Sar</taxon>
        <taxon>Alveolata</taxon>
        <taxon>Ciliophora</taxon>
        <taxon>Intramacronucleata</taxon>
        <taxon>Spirotrichea</taxon>
        <taxon>Stichotrichia</taxon>
        <taxon>Sporadotrichida</taxon>
        <taxon>Halteriidae</taxon>
        <taxon>Halteria</taxon>
    </lineage>
</organism>
<gene>
    <name evidence="2" type="ORF">FGO68_gene10687</name>
</gene>
<evidence type="ECO:0008006" key="4">
    <source>
        <dbReference type="Google" id="ProtNLM"/>
    </source>
</evidence>
<keyword evidence="3" id="KW-1185">Reference proteome</keyword>
<proteinExistence type="predicted"/>
<feature type="transmembrane region" description="Helical" evidence="1">
    <location>
        <begin position="39"/>
        <end position="61"/>
    </location>
</feature>
<keyword evidence="1" id="KW-0812">Transmembrane</keyword>
<dbReference type="EMBL" id="RRYP01003046">
    <property type="protein sequence ID" value="TNV84197.1"/>
    <property type="molecule type" value="Genomic_DNA"/>
</dbReference>
<protein>
    <recommendedName>
        <fullName evidence="4">Transmembrane protein</fullName>
    </recommendedName>
</protein>
<evidence type="ECO:0000313" key="3">
    <source>
        <dbReference type="Proteomes" id="UP000785679"/>
    </source>
</evidence>
<dbReference type="AlphaFoldDB" id="A0A8J8T6F8"/>
<dbReference type="Proteomes" id="UP000785679">
    <property type="component" value="Unassembled WGS sequence"/>
</dbReference>
<reference evidence="2" key="1">
    <citation type="submission" date="2019-06" db="EMBL/GenBank/DDBJ databases">
        <authorList>
            <person name="Zheng W."/>
        </authorList>
    </citation>
    <scope>NUCLEOTIDE SEQUENCE</scope>
    <source>
        <strain evidence="2">QDHG01</strain>
    </source>
</reference>
<keyword evidence="1" id="KW-1133">Transmembrane helix</keyword>
<evidence type="ECO:0000313" key="2">
    <source>
        <dbReference type="EMBL" id="TNV84197.1"/>
    </source>
</evidence>
<evidence type="ECO:0000256" key="1">
    <source>
        <dbReference type="SAM" id="Phobius"/>
    </source>
</evidence>
<sequence length="133" mass="15352">MKTFKDCHQQLQSLRTEPARLVLPSIRISSAKQHQPKWLTLYSTIILVIIKICIILIVSILERFEVNKVLLNKVIIFKLQLYSLAWTHCSTKASLIISEKNPMRSFISMVISKEFTFLVQNASYSTKIEVVKS</sequence>
<comment type="caution">
    <text evidence="2">The sequence shown here is derived from an EMBL/GenBank/DDBJ whole genome shotgun (WGS) entry which is preliminary data.</text>
</comment>